<keyword evidence="2" id="KW-0812">Transmembrane</keyword>
<protein>
    <recommendedName>
        <fullName evidence="5">Secreted protein</fullName>
    </recommendedName>
</protein>
<keyword evidence="2" id="KW-0472">Membrane</keyword>
<keyword evidence="2" id="KW-1133">Transmembrane helix</keyword>
<gene>
    <name evidence="3" type="ORF">NYP18_04745</name>
</gene>
<proteinExistence type="predicted"/>
<sequence length="49" mass="5196">MTEPLANPETTDEPPSIRAAAPAPKNRWWATGGLILAVALLLIFVIGVL</sequence>
<evidence type="ECO:0000256" key="1">
    <source>
        <dbReference type="SAM" id="MobiDB-lite"/>
    </source>
</evidence>
<comment type="caution">
    <text evidence="3">The sequence shown here is derived from an EMBL/GenBank/DDBJ whole genome shotgun (WGS) entry which is preliminary data.</text>
</comment>
<evidence type="ECO:0000256" key="2">
    <source>
        <dbReference type="SAM" id="Phobius"/>
    </source>
</evidence>
<dbReference type="EMBL" id="JANWTC010000002">
    <property type="protein sequence ID" value="MCS5478962.1"/>
    <property type="molecule type" value="Genomic_DNA"/>
</dbReference>
<evidence type="ECO:0000313" key="3">
    <source>
        <dbReference type="EMBL" id="MCS5478962.1"/>
    </source>
</evidence>
<evidence type="ECO:0008006" key="5">
    <source>
        <dbReference type="Google" id="ProtNLM"/>
    </source>
</evidence>
<reference evidence="3 4" key="1">
    <citation type="submission" date="2022-08" db="EMBL/GenBank/DDBJ databases">
        <title>YIM 101645 draft genome.</title>
        <authorList>
            <person name="Chen X."/>
        </authorList>
    </citation>
    <scope>NUCLEOTIDE SEQUENCE [LARGE SCALE GENOMIC DNA]</scope>
    <source>
        <strain evidence="3 4">YIM 101645</strain>
    </source>
</reference>
<evidence type="ECO:0000313" key="4">
    <source>
        <dbReference type="Proteomes" id="UP001205965"/>
    </source>
</evidence>
<keyword evidence="4" id="KW-1185">Reference proteome</keyword>
<feature type="transmembrane region" description="Helical" evidence="2">
    <location>
        <begin position="28"/>
        <end position="48"/>
    </location>
</feature>
<organism evidence="3 4">
    <name type="scientific">Corynebacterium lemuris</name>
    <dbReference type="NCBI Taxonomy" id="1859292"/>
    <lineage>
        <taxon>Bacteria</taxon>
        <taxon>Bacillati</taxon>
        <taxon>Actinomycetota</taxon>
        <taxon>Actinomycetes</taxon>
        <taxon>Mycobacteriales</taxon>
        <taxon>Corynebacteriaceae</taxon>
        <taxon>Corynebacterium</taxon>
    </lineage>
</organism>
<dbReference type="Proteomes" id="UP001205965">
    <property type="component" value="Unassembled WGS sequence"/>
</dbReference>
<dbReference type="RefSeq" id="WP_259427029.1">
    <property type="nucleotide sequence ID" value="NZ_JANWTC010000002.1"/>
</dbReference>
<accession>A0ABT2FUS0</accession>
<name>A0ABT2FUS0_9CORY</name>
<feature type="region of interest" description="Disordered" evidence="1">
    <location>
        <begin position="1"/>
        <end position="20"/>
    </location>
</feature>